<feature type="transmembrane region" description="Helical" evidence="2">
    <location>
        <begin position="12"/>
        <end position="33"/>
    </location>
</feature>
<keyword evidence="2" id="KW-0812">Transmembrane</keyword>
<dbReference type="InterPro" id="IPR036514">
    <property type="entry name" value="SGNH_hydro_sf"/>
</dbReference>
<dbReference type="OrthoDB" id="1650541at2"/>
<organism evidence="4 5">
    <name type="scientific">Coprococcus eutactus</name>
    <dbReference type="NCBI Taxonomy" id="33043"/>
    <lineage>
        <taxon>Bacteria</taxon>
        <taxon>Bacillati</taxon>
        <taxon>Bacillota</taxon>
        <taxon>Clostridia</taxon>
        <taxon>Lachnospirales</taxon>
        <taxon>Lachnospiraceae</taxon>
        <taxon>Coprococcus</taxon>
    </lineage>
</organism>
<evidence type="ECO:0000256" key="2">
    <source>
        <dbReference type="SAM" id="Phobius"/>
    </source>
</evidence>
<dbReference type="EMBL" id="QRVK01000001">
    <property type="protein sequence ID" value="RGS44244.1"/>
    <property type="molecule type" value="Genomic_DNA"/>
</dbReference>
<evidence type="ECO:0000256" key="1">
    <source>
        <dbReference type="SAM" id="MobiDB-lite"/>
    </source>
</evidence>
<dbReference type="Gene3D" id="3.40.50.1110">
    <property type="entry name" value="SGNH hydrolase"/>
    <property type="match status" value="1"/>
</dbReference>
<sequence>MTKNNNRYHKNNRLLNGVIGLAVLIVFVCAIGQGNLRKEVHGQEQVRPEGGTSESINESPAPSYEIVDDSYFASSLLVGDSRAETLGLYSDLADWDVCATRNLDIETVESSKIVDTGSGQMITVPDMLSKTNYNSIYISFGTGELGWYKERFITAYRTFLDKITALQPAADIYVMSILPVSAELSSEDSVYNNPAVDRFNLALQELCREYDNVKYLDIASSVAVDGVLPDDVGTDGIHFNKEYSQKIIDYIKNNV</sequence>
<dbReference type="AlphaFoldDB" id="A0A412IVW3"/>
<dbReference type="Pfam" id="PF13472">
    <property type="entry name" value="Lipase_GDSL_2"/>
    <property type="match status" value="1"/>
</dbReference>
<protein>
    <recommendedName>
        <fullName evidence="3">SGNH hydrolase-type esterase domain-containing protein</fullName>
    </recommendedName>
</protein>
<gene>
    <name evidence="4" type="ORF">DWX94_00060</name>
</gene>
<accession>A0A412IVW3</accession>
<name>A0A412IVW3_9FIRM</name>
<feature type="domain" description="SGNH hydrolase-type esterase" evidence="3">
    <location>
        <begin position="135"/>
        <end position="242"/>
    </location>
</feature>
<keyword evidence="2" id="KW-1133">Transmembrane helix</keyword>
<dbReference type="Proteomes" id="UP000283295">
    <property type="component" value="Unassembled WGS sequence"/>
</dbReference>
<feature type="region of interest" description="Disordered" evidence="1">
    <location>
        <begin position="41"/>
        <end position="60"/>
    </location>
</feature>
<dbReference type="RefSeq" id="WP_022059711.1">
    <property type="nucleotide sequence ID" value="NZ_CABIWG010000003.1"/>
</dbReference>
<dbReference type="SUPFAM" id="SSF52266">
    <property type="entry name" value="SGNH hydrolase"/>
    <property type="match status" value="1"/>
</dbReference>
<proteinExistence type="predicted"/>
<keyword evidence="2" id="KW-0472">Membrane</keyword>
<evidence type="ECO:0000313" key="5">
    <source>
        <dbReference type="Proteomes" id="UP000283295"/>
    </source>
</evidence>
<comment type="caution">
    <text evidence="4">The sequence shown here is derived from an EMBL/GenBank/DDBJ whole genome shotgun (WGS) entry which is preliminary data.</text>
</comment>
<dbReference type="InterPro" id="IPR013830">
    <property type="entry name" value="SGNH_hydro"/>
</dbReference>
<evidence type="ECO:0000259" key="3">
    <source>
        <dbReference type="Pfam" id="PF13472"/>
    </source>
</evidence>
<evidence type="ECO:0000313" key="4">
    <source>
        <dbReference type="EMBL" id="RGS44244.1"/>
    </source>
</evidence>
<reference evidence="4 5" key="1">
    <citation type="submission" date="2018-08" db="EMBL/GenBank/DDBJ databases">
        <title>A genome reference for cultivated species of the human gut microbiota.</title>
        <authorList>
            <person name="Zou Y."/>
            <person name="Xue W."/>
            <person name="Luo G."/>
        </authorList>
    </citation>
    <scope>NUCLEOTIDE SEQUENCE [LARGE SCALE GENOMIC DNA]</scope>
    <source>
        <strain evidence="4 5">AF22-21</strain>
    </source>
</reference>